<dbReference type="GeneID" id="111248161"/>
<dbReference type="RefSeq" id="XP_022655744.1">
    <property type="nucleotide sequence ID" value="XM_022800009.1"/>
</dbReference>
<keyword evidence="1" id="KW-1133">Transmembrane helix</keyword>
<name>A0A7M7JU85_VARDE</name>
<dbReference type="KEGG" id="vde:111248161"/>
<keyword evidence="1" id="KW-0472">Membrane</keyword>
<keyword evidence="4" id="KW-1185">Reference proteome</keyword>
<feature type="transmembrane region" description="Helical" evidence="1">
    <location>
        <begin position="140"/>
        <end position="161"/>
    </location>
</feature>
<evidence type="ECO:0000313" key="4">
    <source>
        <dbReference type="Proteomes" id="UP000594260"/>
    </source>
</evidence>
<dbReference type="RefSeq" id="XP_022655745.1">
    <property type="nucleotide sequence ID" value="XM_022800010.1"/>
</dbReference>
<evidence type="ECO:0000313" key="3">
    <source>
        <dbReference type="EnsemblMetazoa" id="XP_022655743"/>
    </source>
</evidence>
<dbReference type="EnsemblMetazoa" id="XM_022800009">
    <property type="protein sequence ID" value="XP_022655744"/>
    <property type="gene ID" value="LOC111248161"/>
</dbReference>
<organism evidence="3 4">
    <name type="scientific">Varroa destructor</name>
    <name type="common">Honeybee mite</name>
    <dbReference type="NCBI Taxonomy" id="109461"/>
    <lineage>
        <taxon>Eukaryota</taxon>
        <taxon>Metazoa</taxon>
        <taxon>Ecdysozoa</taxon>
        <taxon>Arthropoda</taxon>
        <taxon>Chelicerata</taxon>
        <taxon>Arachnida</taxon>
        <taxon>Acari</taxon>
        <taxon>Parasitiformes</taxon>
        <taxon>Mesostigmata</taxon>
        <taxon>Gamasina</taxon>
        <taxon>Dermanyssoidea</taxon>
        <taxon>Varroidae</taxon>
        <taxon>Varroa</taxon>
    </lineage>
</organism>
<sequence length="180" mass="19845">MFLLLGNLLVTSMALMAGASIGSHTSRKDLKVIFETGFLDQQCRATHWLGKLNMTQCSYCDSSIVLQDCTFPNETTKLTTNQYEIVCTINGDSAHVDDMKLYCSELRNGTNCKATCNLTHRSANMNRTTPTLLSSLGNSVPGVAGGIMALTLLGCIIYITWRIRRKNQELAARFAVLQQI</sequence>
<evidence type="ECO:0000256" key="1">
    <source>
        <dbReference type="SAM" id="Phobius"/>
    </source>
</evidence>
<dbReference type="RefSeq" id="XP_022655746.1">
    <property type="nucleotide sequence ID" value="XM_022800011.1"/>
</dbReference>
<keyword evidence="1" id="KW-0812">Transmembrane</keyword>
<proteinExistence type="predicted"/>
<accession>A0A7M7JU85</accession>
<dbReference type="AlphaFoldDB" id="A0A7M7JU85"/>
<feature type="chain" id="PRO_5036207248" evidence="2">
    <location>
        <begin position="20"/>
        <end position="180"/>
    </location>
</feature>
<feature type="signal peptide" evidence="2">
    <location>
        <begin position="1"/>
        <end position="19"/>
    </location>
</feature>
<protein>
    <submittedName>
        <fullName evidence="3">Uncharacterized protein</fullName>
    </submittedName>
</protein>
<keyword evidence="2" id="KW-0732">Signal</keyword>
<dbReference type="EnsemblMetazoa" id="XM_022800011">
    <property type="protein sequence ID" value="XP_022655746"/>
    <property type="gene ID" value="LOC111248161"/>
</dbReference>
<reference evidence="3" key="1">
    <citation type="submission" date="2021-01" db="UniProtKB">
        <authorList>
            <consortium name="EnsemblMetazoa"/>
        </authorList>
    </citation>
    <scope>IDENTIFICATION</scope>
</reference>
<dbReference type="InParanoid" id="A0A7M7JU85"/>
<dbReference type="EnsemblMetazoa" id="XM_022800008">
    <property type="protein sequence ID" value="XP_022655743"/>
    <property type="gene ID" value="LOC111248161"/>
</dbReference>
<dbReference type="RefSeq" id="XP_022655743.1">
    <property type="nucleotide sequence ID" value="XM_022800008.1"/>
</dbReference>
<dbReference type="EnsemblMetazoa" id="XM_022800010">
    <property type="protein sequence ID" value="XP_022655745"/>
    <property type="gene ID" value="LOC111248161"/>
</dbReference>
<evidence type="ECO:0000256" key="2">
    <source>
        <dbReference type="SAM" id="SignalP"/>
    </source>
</evidence>
<dbReference type="Proteomes" id="UP000594260">
    <property type="component" value="Unplaced"/>
</dbReference>